<name>A4CDD3_9GAMM</name>
<sequence length="263" mass="30567">MYKFTLYLFALATSGMSFASSHNQLSIGFSDLVDFDQGFFGVGYQYYFDDLDKVDGPHLLKSHLNQINTAEVSGFSTDKWHYINLSSTLYFEDEYILELGGSRFTDKVGRAQQKDEQYQVKFGKFFGEKVQVGLSFHYLRDKDEYLLWSEDGQQFKKTIETEFMFAPFIRYTAIENNQGWDFSLQPIAGKKRYYQGRASYYMNQRWSFSALTLIRSNDVSKGSIELQTEYWFADRLSFKFGLGSNIGDFSQLNSASLLLTLRF</sequence>
<keyword evidence="1" id="KW-0732">Signal</keyword>
<dbReference type="OrthoDB" id="6290224at2"/>
<protein>
    <recommendedName>
        <fullName evidence="4">Orphan protein</fullName>
    </recommendedName>
</protein>
<dbReference type="STRING" id="87626.PTD2_16092"/>
<proteinExistence type="predicted"/>
<dbReference type="eggNOG" id="ENOG50319DB">
    <property type="taxonomic scope" value="Bacteria"/>
</dbReference>
<feature type="signal peptide" evidence="1">
    <location>
        <begin position="1"/>
        <end position="19"/>
    </location>
</feature>
<evidence type="ECO:0008006" key="4">
    <source>
        <dbReference type="Google" id="ProtNLM"/>
    </source>
</evidence>
<dbReference type="RefSeq" id="WP_009838838.1">
    <property type="nucleotide sequence ID" value="NZ_AAOH01000006.1"/>
</dbReference>
<organism evidence="2 3">
    <name type="scientific">Pseudoalteromonas tunicata D2</name>
    <dbReference type="NCBI Taxonomy" id="87626"/>
    <lineage>
        <taxon>Bacteria</taxon>
        <taxon>Pseudomonadati</taxon>
        <taxon>Pseudomonadota</taxon>
        <taxon>Gammaproteobacteria</taxon>
        <taxon>Alteromonadales</taxon>
        <taxon>Pseudoalteromonadaceae</taxon>
        <taxon>Pseudoalteromonas</taxon>
    </lineage>
</organism>
<dbReference type="EMBL" id="AAOH01000006">
    <property type="protein sequence ID" value="EAR27576.1"/>
    <property type="molecule type" value="Genomic_DNA"/>
</dbReference>
<evidence type="ECO:0000313" key="3">
    <source>
        <dbReference type="Proteomes" id="UP000006201"/>
    </source>
</evidence>
<accession>A4CDD3</accession>
<dbReference type="AlphaFoldDB" id="A4CDD3"/>
<dbReference type="HOGENOM" id="CLU_1025423_0_0_6"/>
<evidence type="ECO:0000313" key="2">
    <source>
        <dbReference type="EMBL" id="EAR27576.1"/>
    </source>
</evidence>
<reference evidence="2 3" key="1">
    <citation type="submission" date="2006-02" db="EMBL/GenBank/DDBJ databases">
        <authorList>
            <person name="Moran M.A."/>
            <person name="Kjelleberg S."/>
            <person name="Egan S."/>
            <person name="Saunders N."/>
            <person name="Thomas T."/>
            <person name="Ferriera S."/>
            <person name="Johnson J."/>
            <person name="Kravitz S."/>
            <person name="Halpern A."/>
            <person name="Remington K."/>
            <person name="Beeson K."/>
            <person name="Tran B."/>
            <person name="Rogers Y.-H."/>
            <person name="Friedman R."/>
            <person name="Venter J.C."/>
        </authorList>
    </citation>
    <scope>NUCLEOTIDE SEQUENCE [LARGE SCALE GENOMIC DNA]</scope>
    <source>
        <strain evidence="2 3">D2</strain>
    </source>
</reference>
<dbReference type="Proteomes" id="UP000006201">
    <property type="component" value="Unassembled WGS sequence"/>
</dbReference>
<feature type="chain" id="PRO_5002665978" description="Orphan protein" evidence="1">
    <location>
        <begin position="20"/>
        <end position="263"/>
    </location>
</feature>
<keyword evidence="3" id="KW-1185">Reference proteome</keyword>
<gene>
    <name evidence="2" type="ORF">PTD2_16092</name>
</gene>
<evidence type="ECO:0000256" key="1">
    <source>
        <dbReference type="SAM" id="SignalP"/>
    </source>
</evidence>
<comment type="caution">
    <text evidence="2">The sequence shown here is derived from an EMBL/GenBank/DDBJ whole genome shotgun (WGS) entry which is preliminary data.</text>
</comment>